<organism evidence="2 3">
    <name type="scientific">Prymnesium parvum</name>
    <name type="common">Toxic golden alga</name>
    <dbReference type="NCBI Taxonomy" id="97485"/>
    <lineage>
        <taxon>Eukaryota</taxon>
        <taxon>Haptista</taxon>
        <taxon>Haptophyta</taxon>
        <taxon>Prymnesiophyceae</taxon>
        <taxon>Prymnesiales</taxon>
        <taxon>Prymnesiaceae</taxon>
        <taxon>Prymnesium</taxon>
    </lineage>
</organism>
<dbReference type="EMBL" id="JBGBPQ010000014">
    <property type="protein sequence ID" value="KAL1511250.1"/>
    <property type="molecule type" value="Genomic_DNA"/>
</dbReference>
<feature type="region of interest" description="Disordered" evidence="1">
    <location>
        <begin position="1"/>
        <end position="27"/>
    </location>
</feature>
<gene>
    <name evidence="2" type="ORF">AB1Y20_006059</name>
</gene>
<protein>
    <submittedName>
        <fullName evidence="2">Uncharacterized protein</fullName>
    </submittedName>
</protein>
<feature type="compositionally biased region" description="Polar residues" evidence="1">
    <location>
        <begin position="1"/>
        <end position="11"/>
    </location>
</feature>
<reference evidence="2 3" key="1">
    <citation type="journal article" date="2024" name="Science">
        <title>Giant polyketide synthase enzymes in the biosynthesis of giant marine polyether toxins.</title>
        <authorList>
            <person name="Fallon T.R."/>
            <person name="Shende V.V."/>
            <person name="Wierzbicki I.H."/>
            <person name="Pendleton A.L."/>
            <person name="Watervoot N.F."/>
            <person name="Auber R.P."/>
            <person name="Gonzalez D.J."/>
            <person name="Wisecaver J.H."/>
            <person name="Moore B.S."/>
        </authorList>
    </citation>
    <scope>NUCLEOTIDE SEQUENCE [LARGE SCALE GENOMIC DNA]</scope>
    <source>
        <strain evidence="2 3">12B1</strain>
    </source>
</reference>
<evidence type="ECO:0000313" key="2">
    <source>
        <dbReference type="EMBL" id="KAL1511250.1"/>
    </source>
</evidence>
<sequence>MRLDATHTTAPRGTRTPDDEQQEPPSAATLGAYGRTFVLAPAWSLLLGAEDGCLLRACVRQDCALFLQSEMQPRRSYKDWQLDVAPWLCESARRVYETDNAGGSSLISEAMSMEMLCRAFGASLLKTEMELAYFPSESAMTDFAVEIDGVKLGVSVTRALSHPSSQLTLDDAVRLLSKKLAGVLKSTAACYNVGWDKQILHIWARTLKVARLLEQAYSMVDPLLRADTLCLVTRCSSLPELFTEHMKPRARPPRQLKGTKDLKHCQVLLESDPMRNYLRVCTEFHPE</sequence>
<comment type="caution">
    <text evidence="2">The sequence shown here is derived from an EMBL/GenBank/DDBJ whole genome shotgun (WGS) entry which is preliminary data.</text>
</comment>
<proteinExistence type="predicted"/>
<evidence type="ECO:0000313" key="3">
    <source>
        <dbReference type="Proteomes" id="UP001515480"/>
    </source>
</evidence>
<accession>A0AB34J3S6</accession>
<name>A0AB34J3S6_PRYPA</name>
<dbReference type="Proteomes" id="UP001515480">
    <property type="component" value="Unassembled WGS sequence"/>
</dbReference>
<evidence type="ECO:0000256" key="1">
    <source>
        <dbReference type="SAM" id="MobiDB-lite"/>
    </source>
</evidence>
<keyword evidence="3" id="KW-1185">Reference proteome</keyword>
<dbReference type="AlphaFoldDB" id="A0AB34J3S6"/>